<dbReference type="InterPro" id="IPR053138">
    <property type="entry name" value="N-alpha-Ac-DABA_deacetylase"/>
</dbReference>
<gene>
    <name evidence="6" type="ORF">ADIMK_2320</name>
</gene>
<keyword evidence="4" id="KW-0862">Zinc</keyword>
<keyword evidence="2" id="KW-0479">Metal-binding</keyword>
<organism evidence="6 7">
    <name type="scientific">Marinobacterium lacunae</name>
    <dbReference type="NCBI Taxonomy" id="1232683"/>
    <lineage>
        <taxon>Bacteria</taxon>
        <taxon>Pseudomonadati</taxon>
        <taxon>Pseudomonadota</taxon>
        <taxon>Gammaproteobacteria</taxon>
        <taxon>Oceanospirillales</taxon>
        <taxon>Oceanospirillaceae</taxon>
        <taxon>Marinobacterium</taxon>
    </lineage>
</organism>
<evidence type="ECO:0000256" key="1">
    <source>
        <dbReference type="ARBA" id="ARBA00001947"/>
    </source>
</evidence>
<dbReference type="OrthoDB" id="9782876at2"/>
<dbReference type="GO" id="GO:0016811">
    <property type="term" value="F:hydrolase activity, acting on carbon-nitrogen (but not peptide) bonds, in linear amides"/>
    <property type="evidence" value="ECO:0007669"/>
    <property type="project" value="InterPro"/>
</dbReference>
<dbReference type="CDD" id="cd06252">
    <property type="entry name" value="M14_ASTE_ASPA-like"/>
    <property type="match status" value="1"/>
</dbReference>
<dbReference type="InterPro" id="IPR014336">
    <property type="entry name" value="DoeB"/>
</dbReference>
<dbReference type="EMBL" id="JMQN01000036">
    <property type="protein sequence ID" value="KEA63541.1"/>
    <property type="molecule type" value="Genomic_DNA"/>
</dbReference>
<dbReference type="eggNOG" id="COG3608">
    <property type="taxonomic scope" value="Bacteria"/>
</dbReference>
<dbReference type="STRING" id="1232683.ADIMK_2320"/>
<evidence type="ECO:0000259" key="5">
    <source>
        <dbReference type="Pfam" id="PF24827"/>
    </source>
</evidence>
<accession>A0A081FYD6</accession>
<protein>
    <submittedName>
        <fullName evidence="6">Succinate dehydrogenase subunit</fullName>
    </submittedName>
</protein>
<evidence type="ECO:0000256" key="2">
    <source>
        <dbReference type="ARBA" id="ARBA00022723"/>
    </source>
</evidence>
<sequence length="331" mass="35984">MRHNPITATIDFDRDGVQHGFLRLPYSRNDSAWGAVMIPISQYKNGQGPTALLSGGNHGDEYEGPTALFDFCTRTDLDSINGRIIVVPAMNYPAFQAGTRVSPIDSLNLNRIFPGRPDGSVTEVIADYFSRYLVPMADYVLDIHSGGKTLDFVPFAASHILDDKDQQQRCEAAAKAFNAPYRLQMLEIDAAGLYDTLVEACGKVFVTTELGGGGTSSPESIRIAKQGVDNFLIHAGILDAEPHPSEIESTSLDMPDFRSFLFCEHAGLVEPCVTLGDTVAEGQLMARIHSVDRTSITPIEYRAPRGGMVIARHVPSLIQVGDCLNVIGEIV</sequence>
<dbReference type="PANTHER" id="PTHR37326">
    <property type="entry name" value="BLL3975 PROTEIN"/>
    <property type="match status" value="1"/>
</dbReference>
<dbReference type="GO" id="GO:0046872">
    <property type="term" value="F:metal ion binding"/>
    <property type="evidence" value="ECO:0007669"/>
    <property type="project" value="UniProtKB-KW"/>
</dbReference>
<keyword evidence="7" id="KW-1185">Reference proteome</keyword>
<dbReference type="SUPFAM" id="SSF53187">
    <property type="entry name" value="Zn-dependent exopeptidases"/>
    <property type="match status" value="1"/>
</dbReference>
<dbReference type="AlphaFoldDB" id="A0A081FYD6"/>
<dbReference type="GO" id="GO:0016788">
    <property type="term" value="F:hydrolase activity, acting on ester bonds"/>
    <property type="evidence" value="ECO:0007669"/>
    <property type="project" value="InterPro"/>
</dbReference>
<evidence type="ECO:0000313" key="7">
    <source>
        <dbReference type="Proteomes" id="UP000028252"/>
    </source>
</evidence>
<dbReference type="PIRSF" id="PIRSF039012">
    <property type="entry name" value="ASP"/>
    <property type="match status" value="1"/>
</dbReference>
<comment type="caution">
    <text evidence="6">The sequence shown here is derived from an EMBL/GenBank/DDBJ whole genome shotgun (WGS) entry which is preliminary data.</text>
</comment>
<evidence type="ECO:0000256" key="3">
    <source>
        <dbReference type="ARBA" id="ARBA00022801"/>
    </source>
</evidence>
<comment type="cofactor">
    <cofactor evidence="1">
        <name>Zn(2+)</name>
        <dbReference type="ChEBI" id="CHEBI:29105"/>
    </cofactor>
</comment>
<dbReference type="RefSeq" id="WP_036188129.1">
    <property type="nucleotide sequence ID" value="NZ_JMQN01000036.1"/>
</dbReference>
<dbReference type="InterPro" id="IPR043795">
    <property type="entry name" value="N-alpha-Ac-DABA-like"/>
</dbReference>
<evidence type="ECO:0000313" key="6">
    <source>
        <dbReference type="EMBL" id="KEA63541.1"/>
    </source>
</evidence>
<proteinExistence type="predicted"/>
<dbReference type="PANTHER" id="PTHR37326:SF1">
    <property type="entry name" value="BLL3975 PROTEIN"/>
    <property type="match status" value="1"/>
</dbReference>
<dbReference type="NCBIfam" id="TIGR02994">
    <property type="entry name" value="ectoine_eutE"/>
    <property type="match status" value="1"/>
</dbReference>
<dbReference type="InterPro" id="IPR055438">
    <property type="entry name" value="AstE_AspA_cat"/>
</dbReference>
<dbReference type="Proteomes" id="UP000028252">
    <property type="component" value="Unassembled WGS sequence"/>
</dbReference>
<reference evidence="6 7" key="1">
    <citation type="submission" date="2014-04" db="EMBL/GenBank/DDBJ databases">
        <title>Marinobacterium kochiensis sp. nov., isolated from sediment sample collected from Kochi backwaters in Kerala, India.</title>
        <authorList>
            <person name="Singh A."/>
            <person name="Pinnaka A.K."/>
        </authorList>
    </citation>
    <scope>NUCLEOTIDE SEQUENCE [LARGE SCALE GENOMIC DNA]</scope>
    <source>
        <strain evidence="6 7">AK27</strain>
    </source>
</reference>
<name>A0A081FYD6_9GAMM</name>
<keyword evidence="3" id="KW-0378">Hydrolase</keyword>
<feature type="domain" description="Succinylglutamate desuccinylase/Aspartoacylase catalytic" evidence="5">
    <location>
        <begin position="47"/>
        <end position="234"/>
    </location>
</feature>
<dbReference type="Gene3D" id="3.40.630.10">
    <property type="entry name" value="Zn peptidases"/>
    <property type="match status" value="1"/>
</dbReference>
<evidence type="ECO:0000256" key="4">
    <source>
        <dbReference type="ARBA" id="ARBA00022833"/>
    </source>
</evidence>
<dbReference type="Pfam" id="PF24827">
    <property type="entry name" value="AstE_AspA_cat"/>
    <property type="match status" value="1"/>
</dbReference>
<dbReference type="PATRIC" id="fig|1232683.4.peg.2279"/>